<protein>
    <submittedName>
        <fullName evidence="2">Uncharacterized protein</fullName>
    </submittedName>
</protein>
<gene>
    <name evidence="2" type="ORF">Arub01_55130</name>
</gene>
<evidence type="ECO:0000313" key="3">
    <source>
        <dbReference type="Proteomes" id="UP001165124"/>
    </source>
</evidence>
<evidence type="ECO:0000256" key="1">
    <source>
        <dbReference type="SAM" id="MobiDB-lite"/>
    </source>
</evidence>
<sequence>MPEVTARGVRFHAQTSEPSESSEPPKPPHTASPPAAAFAHGLASDRRRPGPSAPSMVGHAGANAFSTAAAAEGGVL</sequence>
<reference evidence="2" key="1">
    <citation type="submission" date="2023-02" db="EMBL/GenBank/DDBJ databases">
        <title>Actinomadura rubrobrunea NBRC 14622.</title>
        <authorList>
            <person name="Ichikawa N."/>
            <person name="Sato H."/>
            <person name="Tonouchi N."/>
        </authorList>
    </citation>
    <scope>NUCLEOTIDE SEQUENCE</scope>
    <source>
        <strain evidence="2">NBRC 14622</strain>
    </source>
</reference>
<name>A0A9W6PZK4_9ACTN</name>
<dbReference type="AlphaFoldDB" id="A0A9W6PZK4"/>
<dbReference type="Proteomes" id="UP001165124">
    <property type="component" value="Unassembled WGS sequence"/>
</dbReference>
<organism evidence="2 3">
    <name type="scientific">Actinomadura rubrobrunea</name>
    <dbReference type="NCBI Taxonomy" id="115335"/>
    <lineage>
        <taxon>Bacteria</taxon>
        <taxon>Bacillati</taxon>
        <taxon>Actinomycetota</taxon>
        <taxon>Actinomycetes</taxon>
        <taxon>Streptosporangiales</taxon>
        <taxon>Thermomonosporaceae</taxon>
        <taxon>Actinomadura</taxon>
    </lineage>
</organism>
<feature type="compositionally biased region" description="Low complexity" evidence="1">
    <location>
        <begin position="32"/>
        <end position="42"/>
    </location>
</feature>
<comment type="caution">
    <text evidence="2">The sequence shown here is derived from an EMBL/GenBank/DDBJ whole genome shotgun (WGS) entry which is preliminary data.</text>
</comment>
<feature type="region of interest" description="Disordered" evidence="1">
    <location>
        <begin position="1"/>
        <end position="59"/>
    </location>
</feature>
<dbReference type="EMBL" id="BSRZ01000021">
    <property type="protein sequence ID" value="GLW67270.1"/>
    <property type="molecule type" value="Genomic_DNA"/>
</dbReference>
<accession>A0A9W6PZK4</accession>
<evidence type="ECO:0000313" key="2">
    <source>
        <dbReference type="EMBL" id="GLW67270.1"/>
    </source>
</evidence>
<proteinExistence type="predicted"/>
<keyword evidence="3" id="KW-1185">Reference proteome</keyword>